<comment type="similarity">
    <text evidence="1">Belongs to the glycosyltransferase 2 family. WaaE/KdtX subfamily.</text>
</comment>
<gene>
    <name evidence="3" type="ORF">GHT07_02145</name>
</gene>
<dbReference type="OrthoDB" id="9815923at2"/>
<reference evidence="3 4" key="1">
    <citation type="submission" date="2019-11" db="EMBL/GenBank/DDBJ databases">
        <title>Caenimonas koreensis gen. nov., sp. nov., isolated from activated sludge.</title>
        <authorList>
            <person name="Seung H.R."/>
        </authorList>
    </citation>
    <scope>NUCLEOTIDE SEQUENCE [LARGE SCALE GENOMIC DNA]</scope>
    <source>
        <strain evidence="3 4">EMB320</strain>
    </source>
</reference>
<dbReference type="InterPro" id="IPR001173">
    <property type="entry name" value="Glyco_trans_2-like"/>
</dbReference>
<dbReference type="InterPro" id="IPR029044">
    <property type="entry name" value="Nucleotide-diphossugar_trans"/>
</dbReference>
<dbReference type="PANTHER" id="PTHR43630:SF2">
    <property type="entry name" value="GLYCOSYLTRANSFERASE"/>
    <property type="match status" value="1"/>
</dbReference>
<dbReference type="Gene3D" id="3.90.550.10">
    <property type="entry name" value="Spore Coat Polysaccharide Biosynthesis Protein SpsA, Chain A"/>
    <property type="match status" value="1"/>
</dbReference>
<dbReference type="PANTHER" id="PTHR43630">
    <property type="entry name" value="POLY-BETA-1,6-N-ACETYL-D-GLUCOSAMINE SYNTHASE"/>
    <property type="match status" value="1"/>
</dbReference>
<dbReference type="AlphaFoldDB" id="A0A844AQ03"/>
<dbReference type="SUPFAM" id="SSF53448">
    <property type="entry name" value="Nucleotide-diphospho-sugar transferases"/>
    <property type="match status" value="1"/>
</dbReference>
<comment type="caution">
    <text evidence="3">The sequence shown here is derived from an EMBL/GenBank/DDBJ whole genome shotgun (WGS) entry which is preliminary data.</text>
</comment>
<dbReference type="GO" id="GO:0016740">
    <property type="term" value="F:transferase activity"/>
    <property type="evidence" value="ECO:0007669"/>
    <property type="project" value="UniProtKB-KW"/>
</dbReference>
<protein>
    <submittedName>
        <fullName evidence="3">Glycosyltransferase</fullName>
    </submittedName>
</protein>
<evidence type="ECO:0000256" key="1">
    <source>
        <dbReference type="ARBA" id="ARBA00038494"/>
    </source>
</evidence>
<evidence type="ECO:0000313" key="4">
    <source>
        <dbReference type="Proteomes" id="UP000487350"/>
    </source>
</evidence>
<feature type="domain" description="Glycosyltransferase 2-like" evidence="2">
    <location>
        <begin position="9"/>
        <end position="106"/>
    </location>
</feature>
<dbReference type="EMBL" id="WJBU01000002">
    <property type="protein sequence ID" value="MRD46064.1"/>
    <property type="molecule type" value="Genomic_DNA"/>
</dbReference>
<organism evidence="3 4">
    <name type="scientific">Caenimonas koreensis DSM 17982</name>
    <dbReference type="NCBI Taxonomy" id="1121255"/>
    <lineage>
        <taxon>Bacteria</taxon>
        <taxon>Pseudomonadati</taxon>
        <taxon>Pseudomonadota</taxon>
        <taxon>Betaproteobacteria</taxon>
        <taxon>Burkholderiales</taxon>
        <taxon>Comamonadaceae</taxon>
        <taxon>Caenimonas</taxon>
    </lineage>
</organism>
<name>A0A844AQ03_9BURK</name>
<dbReference type="Pfam" id="PF00535">
    <property type="entry name" value="Glycos_transf_2"/>
    <property type="match status" value="1"/>
</dbReference>
<accession>A0A844AQ03</accession>
<proteinExistence type="inferred from homology"/>
<sequence>MLKIGLSMMVKNEEHNIVDCLAPIVDLFEQVVIVDTGSTDRTRELLHERFGITPLQGELLEEECFALAPQRNRSFDVLTTPWVLTLDADERIDRDELVALIAQDDAALPEGLFCGWDTDLGDEGLVEDYKLCIFRRGHYHRGFVHDTVQPSLREAGGTASWSAMRLRHFPDLSRRVAKDARYVWRLARAQQRDPHWLRYAWFSGYMHYREGRLAAACEQLGQVHGGRPALFPVESLNASMVLASIHASQGRRGDAQAVLDDALAFHARVKDDFEVKVNFRLHPWLAQAARFASAGELEAIRPYGFGY</sequence>
<evidence type="ECO:0000313" key="3">
    <source>
        <dbReference type="EMBL" id="MRD46064.1"/>
    </source>
</evidence>
<dbReference type="Proteomes" id="UP000487350">
    <property type="component" value="Unassembled WGS sequence"/>
</dbReference>
<keyword evidence="3" id="KW-0808">Transferase</keyword>
<evidence type="ECO:0000259" key="2">
    <source>
        <dbReference type="Pfam" id="PF00535"/>
    </source>
</evidence>
<keyword evidence="4" id="KW-1185">Reference proteome</keyword>